<name>A0A8K0XV00_9AGAR</name>
<dbReference type="AlphaFoldDB" id="A0A8K0XV00"/>
<evidence type="ECO:0000313" key="3">
    <source>
        <dbReference type="Proteomes" id="UP000813824"/>
    </source>
</evidence>
<dbReference type="Gene3D" id="3.90.180.10">
    <property type="entry name" value="Medium-chain alcohol dehydrogenases, catalytic domain"/>
    <property type="match status" value="1"/>
</dbReference>
<proteinExistence type="predicted"/>
<keyword evidence="3" id="KW-1185">Reference proteome</keyword>
<feature type="domain" description="Alcohol dehydrogenase-like N-terminal" evidence="1">
    <location>
        <begin position="13"/>
        <end position="77"/>
    </location>
</feature>
<dbReference type="GO" id="GO:0016651">
    <property type="term" value="F:oxidoreductase activity, acting on NAD(P)H"/>
    <property type="evidence" value="ECO:0007669"/>
    <property type="project" value="InterPro"/>
</dbReference>
<dbReference type="InterPro" id="IPR011032">
    <property type="entry name" value="GroES-like_sf"/>
</dbReference>
<dbReference type="PANTHER" id="PTHR45348">
    <property type="entry name" value="HYPOTHETICAL OXIDOREDUCTASE (EUROFUNG)"/>
    <property type="match status" value="1"/>
</dbReference>
<dbReference type="EMBL" id="JAEVFJ010000001">
    <property type="protein sequence ID" value="KAH8108123.1"/>
    <property type="molecule type" value="Genomic_DNA"/>
</dbReference>
<dbReference type="InterPro" id="IPR047122">
    <property type="entry name" value="Trans-enoyl_RdTase-like"/>
</dbReference>
<gene>
    <name evidence="2" type="ORF">BXZ70DRAFT_38134</name>
</gene>
<dbReference type="PANTHER" id="PTHR45348:SF7">
    <property type="entry name" value="ZINC BINDING OXIDOREDUCTASE, PUTATIVE-RELATED"/>
    <property type="match status" value="1"/>
</dbReference>
<accession>A0A8K0XV00</accession>
<dbReference type="OrthoDB" id="9992527at2759"/>
<dbReference type="SUPFAM" id="SSF50129">
    <property type="entry name" value="GroES-like"/>
    <property type="match status" value="1"/>
</dbReference>
<evidence type="ECO:0000313" key="2">
    <source>
        <dbReference type="EMBL" id="KAH8108123.1"/>
    </source>
</evidence>
<reference evidence="2" key="1">
    <citation type="journal article" date="2021" name="New Phytol.">
        <title>Evolutionary innovations through gain and loss of genes in the ectomycorrhizal Boletales.</title>
        <authorList>
            <person name="Wu G."/>
            <person name="Miyauchi S."/>
            <person name="Morin E."/>
            <person name="Kuo A."/>
            <person name="Drula E."/>
            <person name="Varga T."/>
            <person name="Kohler A."/>
            <person name="Feng B."/>
            <person name="Cao Y."/>
            <person name="Lipzen A."/>
            <person name="Daum C."/>
            <person name="Hundley H."/>
            <person name="Pangilinan J."/>
            <person name="Johnson J."/>
            <person name="Barry K."/>
            <person name="LaButti K."/>
            <person name="Ng V."/>
            <person name="Ahrendt S."/>
            <person name="Min B."/>
            <person name="Choi I.G."/>
            <person name="Park H."/>
            <person name="Plett J.M."/>
            <person name="Magnuson J."/>
            <person name="Spatafora J.W."/>
            <person name="Nagy L.G."/>
            <person name="Henrissat B."/>
            <person name="Grigoriev I.V."/>
            <person name="Yang Z.L."/>
            <person name="Xu J."/>
            <person name="Martin F.M."/>
        </authorList>
    </citation>
    <scope>NUCLEOTIDE SEQUENCE</scope>
    <source>
        <strain evidence="2">KKN 215</strain>
    </source>
</reference>
<protein>
    <recommendedName>
        <fullName evidence="1">Alcohol dehydrogenase-like N-terminal domain-containing protein</fullName>
    </recommendedName>
</protein>
<dbReference type="Pfam" id="PF08240">
    <property type="entry name" value="ADH_N"/>
    <property type="match status" value="1"/>
</dbReference>
<evidence type="ECO:0000259" key="1">
    <source>
        <dbReference type="Pfam" id="PF08240"/>
    </source>
</evidence>
<organism evidence="2 3">
    <name type="scientific">Cristinia sonorae</name>
    <dbReference type="NCBI Taxonomy" id="1940300"/>
    <lineage>
        <taxon>Eukaryota</taxon>
        <taxon>Fungi</taxon>
        <taxon>Dikarya</taxon>
        <taxon>Basidiomycota</taxon>
        <taxon>Agaricomycotina</taxon>
        <taxon>Agaricomycetes</taxon>
        <taxon>Agaricomycetidae</taxon>
        <taxon>Agaricales</taxon>
        <taxon>Pleurotineae</taxon>
        <taxon>Stephanosporaceae</taxon>
        <taxon>Cristinia</taxon>
    </lineage>
</organism>
<sequence length="132" mass="14893">MTSLDTTAVALREDEILVRLEYMIEDPLDWTSVDTVTQEYSHSTHGCDFSGIVVQLGSAQTPHEHGIHLGDHVVGFIRSTALQRVIHADTNARYIRLAGELAWKVPRGTFTHEQAAKRRLGRFRYMFGAVSR</sequence>
<comment type="caution">
    <text evidence="2">The sequence shown here is derived from an EMBL/GenBank/DDBJ whole genome shotgun (WGS) entry which is preliminary data.</text>
</comment>
<dbReference type="Proteomes" id="UP000813824">
    <property type="component" value="Unassembled WGS sequence"/>
</dbReference>
<dbReference type="InterPro" id="IPR013154">
    <property type="entry name" value="ADH-like_N"/>
</dbReference>